<feature type="active site" description="Proton donor/acceptor" evidence="1">
    <location>
        <position position="522"/>
    </location>
</feature>
<dbReference type="GO" id="GO:0005634">
    <property type="term" value="C:nucleus"/>
    <property type="evidence" value="ECO:0007669"/>
    <property type="project" value="InterPro"/>
</dbReference>
<reference evidence="7" key="1">
    <citation type="journal article" date="2023" name="Mol. Phylogenet. Evol.">
        <title>Genome-scale phylogeny and comparative genomics of the fungal order Sordariales.</title>
        <authorList>
            <person name="Hensen N."/>
            <person name="Bonometti L."/>
            <person name="Westerberg I."/>
            <person name="Brannstrom I.O."/>
            <person name="Guillou S."/>
            <person name="Cros-Aarteil S."/>
            <person name="Calhoun S."/>
            <person name="Haridas S."/>
            <person name="Kuo A."/>
            <person name="Mondo S."/>
            <person name="Pangilinan J."/>
            <person name="Riley R."/>
            <person name="LaButti K."/>
            <person name="Andreopoulos B."/>
            <person name="Lipzen A."/>
            <person name="Chen C."/>
            <person name="Yan M."/>
            <person name="Daum C."/>
            <person name="Ng V."/>
            <person name="Clum A."/>
            <person name="Steindorff A."/>
            <person name="Ohm R.A."/>
            <person name="Martin F."/>
            <person name="Silar P."/>
            <person name="Natvig D.O."/>
            <person name="Lalanne C."/>
            <person name="Gautier V."/>
            <person name="Ament-Velasquez S.L."/>
            <person name="Kruys A."/>
            <person name="Hutchinson M.I."/>
            <person name="Powell A.J."/>
            <person name="Barry K."/>
            <person name="Miller A.N."/>
            <person name="Grigoriev I.V."/>
            <person name="Debuchy R."/>
            <person name="Gladieux P."/>
            <person name="Hiltunen Thoren M."/>
            <person name="Johannesson H."/>
        </authorList>
    </citation>
    <scope>NUCLEOTIDE SEQUENCE [LARGE SCALE GENOMIC DNA]</scope>
    <source>
        <strain evidence="7">CBS 284.82</strain>
    </source>
</reference>
<feature type="binding site" evidence="2">
    <location>
        <position position="524"/>
    </location>
    <ligand>
        <name>substrate</name>
    </ligand>
</feature>
<evidence type="ECO:0000313" key="6">
    <source>
        <dbReference type="EMBL" id="KAK4043182.1"/>
    </source>
</evidence>
<feature type="domain" description="PLD phosphodiesterase" evidence="5">
    <location>
        <begin position="517"/>
        <end position="553"/>
    </location>
</feature>
<dbReference type="GO" id="GO:0003690">
    <property type="term" value="F:double-stranded DNA binding"/>
    <property type="evidence" value="ECO:0007669"/>
    <property type="project" value="TreeGrafter"/>
</dbReference>
<dbReference type="InterPro" id="IPR001736">
    <property type="entry name" value="PLipase_D/transphosphatidylase"/>
</dbReference>
<feature type="binding site" evidence="2">
    <location>
        <position position="279"/>
    </location>
    <ligand>
        <name>substrate</name>
    </ligand>
</feature>
<dbReference type="PANTHER" id="PTHR12415">
    <property type="entry name" value="TYROSYL-DNA PHOSPHODIESTERASE 1"/>
    <property type="match status" value="1"/>
</dbReference>
<dbReference type="SUPFAM" id="SSF56024">
    <property type="entry name" value="Phospholipase D/nuclease"/>
    <property type="match status" value="2"/>
</dbReference>
<protein>
    <submittedName>
        <fullName evidence="6">Tyrosyl-DNA phosphodiesterase-domain-containing protein</fullName>
    </submittedName>
</protein>
<evidence type="ECO:0000256" key="4">
    <source>
        <dbReference type="SAM" id="MobiDB-lite"/>
    </source>
</evidence>
<dbReference type="PROSITE" id="PS50035">
    <property type="entry name" value="PLD"/>
    <property type="match status" value="1"/>
</dbReference>
<evidence type="ECO:0000256" key="2">
    <source>
        <dbReference type="PIRSR" id="PIRSR610347-2"/>
    </source>
</evidence>
<evidence type="ECO:0000256" key="3">
    <source>
        <dbReference type="PIRSR" id="PIRSR610347-3"/>
    </source>
</evidence>
<dbReference type="GO" id="GO:0003697">
    <property type="term" value="F:single-stranded DNA binding"/>
    <property type="evidence" value="ECO:0007669"/>
    <property type="project" value="TreeGrafter"/>
</dbReference>
<dbReference type="EMBL" id="MU854330">
    <property type="protein sequence ID" value="KAK4043182.1"/>
    <property type="molecule type" value="Genomic_DNA"/>
</dbReference>
<comment type="caution">
    <text evidence="6">The sequence shown here is derived from an EMBL/GenBank/DDBJ whole genome shotgun (WGS) entry which is preliminary data.</text>
</comment>
<dbReference type="GO" id="GO:0006281">
    <property type="term" value="P:DNA repair"/>
    <property type="evidence" value="ECO:0007669"/>
    <property type="project" value="InterPro"/>
</dbReference>
<feature type="region of interest" description="Disordered" evidence="4">
    <location>
        <begin position="27"/>
        <end position="114"/>
    </location>
</feature>
<organism evidence="6 7">
    <name type="scientific">Parachaetomium inaequale</name>
    <dbReference type="NCBI Taxonomy" id="2588326"/>
    <lineage>
        <taxon>Eukaryota</taxon>
        <taxon>Fungi</taxon>
        <taxon>Dikarya</taxon>
        <taxon>Ascomycota</taxon>
        <taxon>Pezizomycotina</taxon>
        <taxon>Sordariomycetes</taxon>
        <taxon>Sordariomycetidae</taxon>
        <taxon>Sordariales</taxon>
        <taxon>Chaetomiaceae</taxon>
        <taxon>Parachaetomium</taxon>
    </lineage>
</organism>
<feature type="compositionally biased region" description="Low complexity" evidence="4">
    <location>
        <begin position="91"/>
        <end position="102"/>
    </location>
</feature>
<dbReference type="Pfam" id="PF06087">
    <property type="entry name" value="Tyr-DNA_phospho"/>
    <property type="match status" value="1"/>
</dbReference>
<keyword evidence="7" id="KW-1185">Reference proteome</keyword>
<dbReference type="AlphaFoldDB" id="A0AAN6PLW7"/>
<dbReference type="CDD" id="cd09122">
    <property type="entry name" value="PLDc_Tdp1_1"/>
    <property type="match status" value="1"/>
</dbReference>
<proteinExistence type="predicted"/>
<dbReference type="PANTHER" id="PTHR12415:SF4">
    <property type="entry name" value="TYROSYL-DNA PHOSPHODIESTERASE DOMAIN-CONTAINING PROTEIN"/>
    <property type="match status" value="1"/>
</dbReference>
<dbReference type="GO" id="GO:0017005">
    <property type="term" value="F:3'-tyrosyl-DNA phosphodiesterase activity"/>
    <property type="evidence" value="ECO:0007669"/>
    <property type="project" value="TreeGrafter"/>
</dbReference>
<gene>
    <name evidence="6" type="ORF">C8A01DRAFT_13215</name>
</gene>
<feature type="active site" description="Nucleophile" evidence="1">
    <location>
        <position position="277"/>
    </location>
</feature>
<sequence>MADYWEEAAGLNGDGDEDEALRVAIARSLGRDPEEELEARRGRGGCGVIDLTQDDEGGGGSGNVGGGDDDLVVVGHGDADRRRRRPGPLEQQRAAPDQQQQPGSASGFSLLGLDRKKMEEERLARLGKRKVEQADGDDRVSDRPAQRLRTAWRELSSALDTRKPAAPKAVASASASSPRLAFPRGVVKKTWAYGQPRQGDDIKIEEVLQKQHLQLAVLSSYQWDEEWMLTKVDIARTNLILVAFAADEAQKEEMRSNVPHARIRFCFPPMHGIGAMHSKLMLLKYEGYMRIVVPTGNLMSFDWGETGTMENMVFIIDLPKFKSAEERGAQRLGSFAEELLHFLRAQGLDEKLIDSLRNYDFTEAHRYRFVHTISGTHMDKDAWRTGYCGLGKSVGSLVPVSSEDPEDHPPIELDFVCASLGAVNYGLLTALYYACQGNSVEEYNGRNFGSKPERDAFVDEAISLVKKHMRIFFPSRETVLQSKGGKNGAGTICFQAKWWQAATFPRQLLRDCKSVRLGVLMHSKIMFVRSHDPDTRSGRCFAYVGSANLSESAWGRLVRDRASGNPKLTCRNWECGVLVPKKGSGEEEKGRDADRGLGMFAGRVPVPMEWPGRAISAPVEAAADGRGPWFYQQG</sequence>
<evidence type="ECO:0000313" key="7">
    <source>
        <dbReference type="Proteomes" id="UP001303115"/>
    </source>
</evidence>
<name>A0AAN6PLW7_9PEZI</name>
<evidence type="ECO:0000259" key="5">
    <source>
        <dbReference type="PROSITE" id="PS50035"/>
    </source>
</evidence>
<accession>A0AAN6PLW7</accession>
<feature type="site" description="Interaction with DNA" evidence="3">
    <location>
        <position position="550"/>
    </location>
</feature>
<dbReference type="Gene3D" id="3.30.870.10">
    <property type="entry name" value="Endonuclease Chain A"/>
    <property type="match status" value="2"/>
</dbReference>
<dbReference type="Proteomes" id="UP001303115">
    <property type="component" value="Unassembled WGS sequence"/>
</dbReference>
<feature type="region of interest" description="Disordered" evidence="4">
    <location>
        <begin position="126"/>
        <end position="145"/>
    </location>
</feature>
<dbReference type="InterPro" id="IPR010347">
    <property type="entry name" value="Tdp1"/>
</dbReference>
<evidence type="ECO:0000256" key="1">
    <source>
        <dbReference type="PIRSR" id="PIRSR610347-1"/>
    </source>
</evidence>